<feature type="repeat" description="PPR" evidence="2">
    <location>
        <begin position="161"/>
        <end position="195"/>
    </location>
</feature>
<evidence type="ECO:0000256" key="1">
    <source>
        <dbReference type="ARBA" id="ARBA00022737"/>
    </source>
</evidence>
<dbReference type="NCBIfam" id="TIGR00756">
    <property type="entry name" value="PPR"/>
    <property type="match status" value="7"/>
</dbReference>
<dbReference type="Gene3D" id="1.25.40.10">
    <property type="entry name" value="Tetratricopeptide repeat domain"/>
    <property type="match status" value="3"/>
</dbReference>
<evidence type="ECO:0000256" key="2">
    <source>
        <dbReference type="PROSITE-ProRule" id="PRU00708"/>
    </source>
</evidence>
<dbReference type="EMBL" id="BAABME010004573">
    <property type="protein sequence ID" value="GAA0162857.1"/>
    <property type="molecule type" value="Genomic_DNA"/>
</dbReference>
<name>A0AAV3QIF6_LITER</name>
<reference evidence="3 4" key="1">
    <citation type="submission" date="2024-01" db="EMBL/GenBank/DDBJ databases">
        <title>The complete chloroplast genome sequence of Lithospermum erythrorhizon: insights into the phylogenetic relationship among Boraginaceae species and the maternal lineages of purple gromwells.</title>
        <authorList>
            <person name="Okada T."/>
            <person name="Watanabe K."/>
        </authorList>
    </citation>
    <scope>NUCLEOTIDE SEQUENCE [LARGE SCALE GENOMIC DNA]</scope>
</reference>
<dbReference type="PROSITE" id="PS51375">
    <property type="entry name" value="PPR"/>
    <property type="match status" value="7"/>
</dbReference>
<dbReference type="Pfam" id="PF13041">
    <property type="entry name" value="PPR_2"/>
    <property type="match status" value="3"/>
</dbReference>
<keyword evidence="4" id="KW-1185">Reference proteome</keyword>
<proteinExistence type="predicted"/>
<evidence type="ECO:0008006" key="5">
    <source>
        <dbReference type="Google" id="ProtNLM"/>
    </source>
</evidence>
<accession>A0AAV3QIF6</accession>
<feature type="repeat" description="PPR" evidence="2">
    <location>
        <begin position="264"/>
        <end position="298"/>
    </location>
</feature>
<dbReference type="AlphaFoldDB" id="A0AAV3QIF6"/>
<dbReference type="InterPro" id="IPR011990">
    <property type="entry name" value="TPR-like_helical_dom_sf"/>
</dbReference>
<evidence type="ECO:0000313" key="3">
    <source>
        <dbReference type="EMBL" id="GAA0162857.1"/>
    </source>
</evidence>
<evidence type="ECO:0000313" key="4">
    <source>
        <dbReference type="Proteomes" id="UP001454036"/>
    </source>
</evidence>
<dbReference type="InterPro" id="IPR002885">
    <property type="entry name" value="PPR_rpt"/>
</dbReference>
<organism evidence="3 4">
    <name type="scientific">Lithospermum erythrorhizon</name>
    <name type="common">Purple gromwell</name>
    <name type="synonym">Lithospermum officinale var. erythrorhizon</name>
    <dbReference type="NCBI Taxonomy" id="34254"/>
    <lineage>
        <taxon>Eukaryota</taxon>
        <taxon>Viridiplantae</taxon>
        <taxon>Streptophyta</taxon>
        <taxon>Embryophyta</taxon>
        <taxon>Tracheophyta</taxon>
        <taxon>Spermatophyta</taxon>
        <taxon>Magnoliopsida</taxon>
        <taxon>eudicotyledons</taxon>
        <taxon>Gunneridae</taxon>
        <taxon>Pentapetalae</taxon>
        <taxon>asterids</taxon>
        <taxon>lamiids</taxon>
        <taxon>Boraginales</taxon>
        <taxon>Boraginaceae</taxon>
        <taxon>Boraginoideae</taxon>
        <taxon>Lithospermeae</taxon>
        <taxon>Lithospermum</taxon>
    </lineage>
</organism>
<dbReference type="Proteomes" id="UP001454036">
    <property type="component" value="Unassembled WGS sequence"/>
</dbReference>
<dbReference type="SUPFAM" id="SSF81901">
    <property type="entry name" value="HCP-like"/>
    <property type="match status" value="1"/>
</dbReference>
<protein>
    <recommendedName>
        <fullName evidence="5">Pentatricopeptide repeat-containing protein</fullName>
    </recommendedName>
</protein>
<dbReference type="InterPro" id="IPR051222">
    <property type="entry name" value="PPR/CCM1_RNA-binding"/>
</dbReference>
<feature type="repeat" description="PPR" evidence="2">
    <location>
        <begin position="299"/>
        <end position="333"/>
    </location>
</feature>
<keyword evidence="1" id="KW-0677">Repeat</keyword>
<comment type="caution">
    <text evidence="3">The sequence shown here is derived from an EMBL/GenBank/DDBJ whole genome shotgun (WGS) entry which is preliminary data.</text>
</comment>
<dbReference type="Pfam" id="PF01535">
    <property type="entry name" value="PPR"/>
    <property type="match status" value="2"/>
</dbReference>
<gene>
    <name evidence="3" type="ORF">LIER_18859</name>
</gene>
<sequence length="579" mass="65955">MAITSTSQEDHSPNWAAKYEGIKDNTYQGTCLTIALCPFMVGSLNLVDLNLSSWNVLSKFRGYCSVVKDGVDSDYEFEVGDDEGKSKGAKSKVDAEEVDRVCKLIDELFALDRNMEAVLDGCGVVLTHDLVVDVLDRFKHARKVAFQFFCWSGDWPGFGHDSGTYNKMMEILGKTKQFETMVSVLEDMGERGLLTLETFQISIKAFAAAKERKKAVGLFELMKKYKFKVRVETINCLLDELGKAKLGKEAQTLFERLEHRFTPNIRSYTVLLNGWCRVKNLLEAGKIWNMMIDKGFKPDIAAHNTMLDGLLKCKKRSDAIKLFEVMRAKGPSPNVKSYTILIRDLCKQGEMDMAIGYFGEMLDSGGEPDAAIYTCLVTGYGNQNKMDKVYRLLVEMKEKGFSPDAQLEKGFSPDAQLYNALIKLMINHQMLEEIVQVYKKMIQGGLKPTIHTYNMMMRSYFIAKDYDMASAVWEEMKRKACKFLEEMLEKGMKAPQLDYNSFAADFSRAGKPDILDELAQRTKFSGKSEVSNEFARWAEMMKKRVTRRDSIRAEERFIYAPFVIILLFQKLITSTHIKC</sequence>
<feature type="repeat" description="PPR" evidence="2">
    <location>
        <begin position="369"/>
        <end position="403"/>
    </location>
</feature>
<feature type="repeat" description="PPR" evidence="2">
    <location>
        <begin position="414"/>
        <end position="448"/>
    </location>
</feature>
<feature type="repeat" description="PPR" evidence="2">
    <location>
        <begin position="334"/>
        <end position="368"/>
    </location>
</feature>
<dbReference type="PANTHER" id="PTHR47942:SF48">
    <property type="entry name" value="OS05G0355200 PROTEIN"/>
    <property type="match status" value="1"/>
</dbReference>
<dbReference type="PANTHER" id="PTHR47942">
    <property type="entry name" value="TETRATRICOPEPTIDE REPEAT (TPR)-LIKE SUPERFAMILY PROTEIN-RELATED"/>
    <property type="match status" value="1"/>
</dbReference>
<feature type="repeat" description="PPR" evidence="2">
    <location>
        <begin position="449"/>
        <end position="483"/>
    </location>
</feature>